<reference evidence="3 4" key="1">
    <citation type="submission" date="2018-01" db="EMBL/GenBank/DDBJ databases">
        <title>Draft genome of the strawberry crown rot pathogen Phytophthora cactorum.</title>
        <authorList>
            <person name="Armitage A.D."/>
            <person name="Lysoe E."/>
            <person name="Nellist C.F."/>
            <person name="Harrison R.J."/>
            <person name="Brurberg M.B."/>
        </authorList>
    </citation>
    <scope>NUCLEOTIDE SEQUENCE [LARGE SCALE GENOMIC DNA]</scope>
    <source>
        <strain evidence="3 4">10300</strain>
    </source>
</reference>
<proteinExistence type="predicted"/>
<feature type="transmembrane region" description="Helical" evidence="1">
    <location>
        <begin position="88"/>
        <end position="109"/>
    </location>
</feature>
<dbReference type="AlphaFoldDB" id="A0A329RTX6"/>
<keyword evidence="1" id="KW-0812">Transmembrane</keyword>
<dbReference type="PROSITE" id="PS51257">
    <property type="entry name" value="PROKAR_LIPOPROTEIN"/>
    <property type="match status" value="1"/>
</dbReference>
<organism evidence="3 4">
    <name type="scientific">Phytophthora cactorum</name>
    <dbReference type="NCBI Taxonomy" id="29920"/>
    <lineage>
        <taxon>Eukaryota</taxon>
        <taxon>Sar</taxon>
        <taxon>Stramenopiles</taxon>
        <taxon>Oomycota</taxon>
        <taxon>Peronosporomycetes</taxon>
        <taxon>Peronosporales</taxon>
        <taxon>Peronosporaceae</taxon>
        <taxon>Phytophthora</taxon>
    </lineage>
</organism>
<dbReference type="Pfam" id="PF14935">
    <property type="entry name" value="TMEM138"/>
    <property type="match status" value="1"/>
</dbReference>
<dbReference type="EMBL" id="MJFZ01000505">
    <property type="protein sequence ID" value="RAW28227.1"/>
    <property type="molecule type" value="Genomic_DNA"/>
</dbReference>
<protein>
    <submittedName>
        <fullName evidence="3">Uncharacterized protein</fullName>
    </submittedName>
</protein>
<accession>A0A329RTX6</accession>
<evidence type="ECO:0000313" key="2">
    <source>
        <dbReference type="EMBL" id="KAG3216431.1"/>
    </source>
</evidence>
<dbReference type="VEuPathDB" id="FungiDB:PC110_g15402"/>
<name>A0A329RTX6_9STRA</name>
<dbReference type="InterPro" id="IPR024133">
    <property type="entry name" value="TM_138"/>
</dbReference>
<keyword evidence="4" id="KW-1185">Reference proteome</keyword>
<sequence length="168" mass="18747">MKIGGDLPPFFGVNAALAACLYLVDVGLNSSIEYGDLPGQDALDNSSDSIVSFVQVLLQIAALVNLLMLLGGTFLFRSGLFGMLYSHFRLVLLVHPLYICLTIILGIARMNLLSSENAHHVDIWDAQDYAAFSGIHKIAAMCYYACSIYAVEKLRDRKYYSHEFWMRK</sequence>
<dbReference type="Proteomes" id="UP000760860">
    <property type="component" value="Unassembled WGS sequence"/>
</dbReference>
<evidence type="ECO:0000256" key="1">
    <source>
        <dbReference type="SAM" id="Phobius"/>
    </source>
</evidence>
<feature type="transmembrane region" description="Helical" evidence="1">
    <location>
        <begin position="52"/>
        <end position="76"/>
    </location>
</feature>
<evidence type="ECO:0000313" key="4">
    <source>
        <dbReference type="Proteomes" id="UP000251314"/>
    </source>
</evidence>
<comment type="caution">
    <text evidence="3">The sequence shown here is derived from an EMBL/GenBank/DDBJ whole genome shotgun (WGS) entry which is preliminary data.</text>
</comment>
<dbReference type="EMBL" id="RCMV01000485">
    <property type="protein sequence ID" value="KAG3216431.1"/>
    <property type="molecule type" value="Genomic_DNA"/>
</dbReference>
<reference evidence="2" key="2">
    <citation type="submission" date="2018-05" db="EMBL/GenBank/DDBJ databases">
        <title>Effector identification in a new, highly contiguous assembly of the strawberry crown rot pathogen Phytophthora cactorum.</title>
        <authorList>
            <person name="Armitage A.D."/>
            <person name="Nellist C.F."/>
            <person name="Bates H."/>
            <person name="Vickerstaff R.J."/>
            <person name="Harrison R.J."/>
        </authorList>
    </citation>
    <scope>NUCLEOTIDE SEQUENCE</scope>
    <source>
        <strain evidence="2">P421</strain>
    </source>
</reference>
<gene>
    <name evidence="3" type="ORF">PC110_g15402</name>
    <name evidence="2" type="ORF">PC129_g12717</name>
</gene>
<dbReference type="OrthoDB" id="189688at2759"/>
<feature type="transmembrane region" description="Helical" evidence="1">
    <location>
        <begin position="129"/>
        <end position="151"/>
    </location>
</feature>
<keyword evidence="1" id="KW-0472">Membrane</keyword>
<feature type="transmembrane region" description="Helical" evidence="1">
    <location>
        <begin position="12"/>
        <end position="32"/>
    </location>
</feature>
<dbReference type="STRING" id="29920.A0A329RTX6"/>
<evidence type="ECO:0000313" key="3">
    <source>
        <dbReference type="EMBL" id="RAW28227.1"/>
    </source>
</evidence>
<keyword evidence="1" id="KW-1133">Transmembrane helix</keyword>
<dbReference type="Proteomes" id="UP000251314">
    <property type="component" value="Unassembled WGS sequence"/>
</dbReference>